<evidence type="ECO:0000313" key="2">
    <source>
        <dbReference type="EMBL" id="QDZ89287.1"/>
    </source>
</evidence>
<feature type="transmembrane region" description="Helical" evidence="1">
    <location>
        <begin position="49"/>
        <end position="67"/>
    </location>
</feature>
<accession>A0A5B8QTW7</accession>
<keyword evidence="1" id="KW-0472">Membrane</keyword>
<name>A0A5B8QTW7_9GAMM</name>
<sequence>MHKRKDFWFWFGLILGPVLIILGLFNVGYLLAGAAYSSTISIANHYREFILLISSAVCGIAILRHALKRKA</sequence>
<feature type="transmembrane region" description="Helical" evidence="1">
    <location>
        <begin position="7"/>
        <end position="29"/>
    </location>
</feature>
<keyword evidence="1" id="KW-1133">Transmembrane helix</keyword>
<gene>
    <name evidence="2" type="ORF">D0436_01760</name>
</gene>
<proteinExistence type="predicted"/>
<keyword evidence="1" id="KW-0812">Transmembrane</keyword>
<dbReference type="EMBL" id="CP031775">
    <property type="protein sequence ID" value="QDZ89287.1"/>
    <property type="molecule type" value="Genomic_DNA"/>
</dbReference>
<reference evidence="2" key="1">
    <citation type="journal article" date="2019" name="Ecotoxicol. Environ. Saf.">
        <title>Microbial characterization of heavy metal resistant bacterial strains isolated from an electroplating wastewater treatment plant.</title>
        <authorList>
            <person name="Cai X."/>
            <person name="Zheng X."/>
            <person name="Zhang D."/>
            <person name="Iqbal W."/>
            <person name="Liu C."/>
            <person name="Yang B."/>
            <person name="Zhao X."/>
            <person name="Lu X."/>
            <person name="Mao Y."/>
        </authorList>
    </citation>
    <scope>NUCLEOTIDE SEQUENCE [LARGE SCALE GENOMIC DNA]</scope>
    <source>
        <strain evidence="2">Ni1-3</strain>
    </source>
</reference>
<dbReference type="AlphaFoldDB" id="A0A5B8QTW7"/>
<organism evidence="2">
    <name type="scientific">Shewanella decolorationis</name>
    <dbReference type="NCBI Taxonomy" id="256839"/>
    <lineage>
        <taxon>Bacteria</taxon>
        <taxon>Pseudomonadati</taxon>
        <taxon>Pseudomonadota</taxon>
        <taxon>Gammaproteobacteria</taxon>
        <taxon>Alteromonadales</taxon>
        <taxon>Shewanellaceae</taxon>
        <taxon>Shewanella</taxon>
    </lineage>
</organism>
<protein>
    <submittedName>
        <fullName evidence="2">Uncharacterized protein</fullName>
    </submittedName>
</protein>
<evidence type="ECO:0000256" key="1">
    <source>
        <dbReference type="SAM" id="Phobius"/>
    </source>
</evidence>